<evidence type="ECO:0000256" key="4">
    <source>
        <dbReference type="ARBA" id="ARBA00022723"/>
    </source>
</evidence>
<comment type="similarity">
    <text evidence="1 7">Belongs to the succinate/malate CoA ligase beta subunit family.</text>
</comment>
<dbReference type="FunFam" id="3.40.50.261:FF:000001">
    <property type="entry name" value="Succinate--CoA ligase [ADP-forming] subunit beta"/>
    <property type="match status" value="1"/>
</dbReference>
<dbReference type="Pfam" id="PF00549">
    <property type="entry name" value="Ligase_CoA"/>
    <property type="match status" value="1"/>
</dbReference>
<evidence type="ECO:0000256" key="3">
    <source>
        <dbReference type="ARBA" id="ARBA00022598"/>
    </source>
</evidence>
<dbReference type="SUPFAM" id="SSF52210">
    <property type="entry name" value="Succinyl-CoA synthetase domains"/>
    <property type="match status" value="1"/>
</dbReference>
<evidence type="ECO:0000256" key="8">
    <source>
        <dbReference type="PROSITE-ProRule" id="PRU00409"/>
    </source>
</evidence>
<dbReference type="Pfam" id="PF08442">
    <property type="entry name" value="ATP-grasp_2"/>
    <property type="match status" value="1"/>
</dbReference>
<sequence>MNIHEYQGKQILKSFGVNVQEGIVADTPEQAVEAAKQLKVDYNSDWVVIKAQIHAGGRGKGGGVKLAKNLDEVKQRATDIIGMQLVTPQTGPEGKLVSKVLVAQDVYYPGASETKEFYISVLLDRAKGRNIIMYSTEGGMDIEEVAEHTPHLIFKEEIDPKVGLQGFQARKIAFNLGVSGAAHKEMVKFVTALYKAYEATDSSMFEINPVLKTSDDKVIAVDAKVNLDENALFRHPDYAAMRDVTEEDPMEVEASASNLNFVNLDGNVGCMVNGAGLAMATMDIIKLAGGEPANFLDVGGTANAQTVKAAFNIILKDPNVKAILINIFGGIVRCDRVAQGVIDAYKEIGNIPVPIICRLQGTNAEEAKKLIDESGLQVYSAIALKEAADLVTKVLAEQA</sequence>
<comment type="subunit">
    <text evidence="7">Heterotetramer of two alpha and two beta subunits.</text>
</comment>
<dbReference type="InterPro" id="IPR011761">
    <property type="entry name" value="ATP-grasp"/>
</dbReference>
<dbReference type="Gene3D" id="3.30.1490.20">
    <property type="entry name" value="ATP-grasp fold, A domain"/>
    <property type="match status" value="1"/>
</dbReference>
<dbReference type="EMBL" id="CP060723">
    <property type="protein sequence ID" value="QNN43505.1"/>
    <property type="molecule type" value="Genomic_DNA"/>
</dbReference>
<evidence type="ECO:0000256" key="1">
    <source>
        <dbReference type="ARBA" id="ARBA00009182"/>
    </source>
</evidence>
<keyword evidence="3 7" id="KW-0436">Ligase</keyword>
<dbReference type="PROSITE" id="PS50975">
    <property type="entry name" value="ATP_GRASP"/>
    <property type="match status" value="1"/>
</dbReference>
<feature type="binding site" evidence="7">
    <location>
        <begin position="330"/>
        <end position="332"/>
    </location>
    <ligand>
        <name>substrate</name>
        <note>ligand shared with subunit alpha</note>
    </ligand>
</feature>
<feature type="binding site" evidence="7">
    <location>
        <position position="106"/>
    </location>
    <ligand>
        <name>ATP</name>
        <dbReference type="ChEBI" id="CHEBI:30616"/>
    </ligand>
</feature>
<dbReference type="EC" id="6.2.1.5" evidence="7"/>
<keyword evidence="6 7" id="KW-0460">Magnesium</keyword>
<organism evidence="10 11">
    <name type="scientific">Pedobacter roseus</name>
    <dbReference type="NCBI Taxonomy" id="336820"/>
    <lineage>
        <taxon>Bacteria</taxon>
        <taxon>Pseudomonadati</taxon>
        <taxon>Bacteroidota</taxon>
        <taxon>Sphingobacteriia</taxon>
        <taxon>Sphingobacteriales</taxon>
        <taxon>Sphingobacteriaceae</taxon>
        <taxon>Pedobacter</taxon>
    </lineage>
</organism>
<evidence type="ECO:0000313" key="11">
    <source>
        <dbReference type="Proteomes" id="UP000515806"/>
    </source>
</evidence>
<keyword evidence="11" id="KW-1185">Reference proteome</keyword>
<comment type="pathway">
    <text evidence="7">Carbohydrate metabolism; tricarboxylic acid cycle; succinate from succinyl-CoA (ligase route): step 1/1.</text>
</comment>
<keyword evidence="2 7" id="KW-0816">Tricarboxylic acid cycle</keyword>
<feature type="binding site" evidence="7">
    <location>
        <position position="50"/>
    </location>
    <ligand>
        <name>ATP</name>
        <dbReference type="ChEBI" id="CHEBI:30616"/>
    </ligand>
</feature>
<comment type="caution">
    <text evidence="7">Lacks conserved residue(s) required for the propagation of feature annotation.</text>
</comment>
<feature type="binding site" evidence="7">
    <location>
        <begin position="57"/>
        <end position="59"/>
    </location>
    <ligand>
        <name>ATP</name>
        <dbReference type="ChEBI" id="CHEBI:30616"/>
    </ligand>
</feature>
<dbReference type="PROSITE" id="PS01217">
    <property type="entry name" value="SUCCINYL_COA_LIG_3"/>
    <property type="match status" value="1"/>
</dbReference>
<feature type="binding site" evidence="7">
    <location>
        <position position="208"/>
    </location>
    <ligand>
        <name>Mg(2+)</name>
        <dbReference type="ChEBI" id="CHEBI:18420"/>
    </ligand>
</feature>
<dbReference type="HAMAP" id="MF_00558">
    <property type="entry name" value="Succ_CoA_beta"/>
    <property type="match status" value="1"/>
</dbReference>
<dbReference type="InterPro" id="IPR013650">
    <property type="entry name" value="ATP-grasp_succ-CoA_synth-type"/>
</dbReference>
<dbReference type="RefSeq" id="WP_187593979.1">
    <property type="nucleotide sequence ID" value="NZ_CP060723.1"/>
</dbReference>
<evidence type="ECO:0000256" key="6">
    <source>
        <dbReference type="ARBA" id="ARBA00022842"/>
    </source>
</evidence>
<feature type="domain" description="ATP-grasp" evidence="9">
    <location>
        <begin position="9"/>
        <end position="253"/>
    </location>
</feature>
<dbReference type="PANTHER" id="PTHR11815:SF10">
    <property type="entry name" value="SUCCINATE--COA LIGASE [GDP-FORMING] SUBUNIT BETA, MITOCHONDRIAL"/>
    <property type="match status" value="1"/>
</dbReference>
<feature type="binding site" evidence="7">
    <location>
        <position position="222"/>
    </location>
    <ligand>
        <name>Mg(2+)</name>
        <dbReference type="ChEBI" id="CHEBI:18420"/>
    </ligand>
</feature>
<name>A0A7G9QJI0_9SPHI</name>
<dbReference type="PIRSF" id="PIRSF001554">
    <property type="entry name" value="SucCS_beta"/>
    <property type="match status" value="1"/>
</dbReference>
<dbReference type="InterPro" id="IPR013815">
    <property type="entry name" value="ATP_grasp_subdomain_1"/>
</dbReference>
<dbReference type="PANTHER" id="PTHR11815">
    <property type="entry name" value="SUCCINYL-COA SYNTHETASE BETA CHAIN"/>
    <property type="match status" value="1"/>
</dbReference>
<dbReference type="GO" id="GO:0006099">
    <property type="term" value="P:tricarboxylic acid cycle"/>
    <property type="evidence" value="ECO:0007669"/>
    <property type="project" value="UniProtKB-UniRule"/>
</dbReference>
<dbReference type="NCBIfam" id="TIGR01016">
    <property type="entry name" value="sucCoAbeta"/>
    <property type="match status" value="1"/>
</dbReference>
<comment type="function">
    <text evidence="7">Succinyl-CoA synthetase functions in the citric acid cycle (TCA), coupling the hydrolysis of succinyl-CoA to the synthesis of either ATP or GTP and thus represents the only step of substrate-level phosphorylation in the TCA. The beta subunit provides nucleotide specificity of the enzyme and binds the substrate succinate, while the binding sites for coenzyme A and phosphate are found in the alpha subunit.</text>
</comment>
<dbReference type="GO" id="GO:0005524">
    <property type="term" value="F:ATP binding"/>
    <property type="evidence" value="ECO:0007669"/>
    <property type="project" value="UniProtKB-UniRule"/>
</dbReference>
<reference evidence="10 11" key="1">
    <citation type="submission" date="2020-08" db="EMBL/GenBank/DDBJ databases">
        <title>Genome sequence of Pedobacter roseus KACC 11594T.</title>
        <authorList>
            <person name="Hyun D.-W."/>
            <person name="Bae J.-W."/>
        </authorList>
    </citation>
    <scope>NUCLEOTIDE SEQUENCE [LARGE SCALE GENOMIC DNA]</scope>
    <source>
        <strain evidence="10 11">KACC 11594</strain>
    </source>
</reference>
<evidence type="ECO:0000256" key="7">
    <source>
        <dbReference type="HAMAP-Rule" id="MF_00558"/>
    </source>
</evidence>
<dbReference type="SUPFAM" id="SSF56059">
    <property type="entry name" value="Glutathione synthetase ATP-binding domain-like"/>
    <property type="match status" value="1"/>
</dbReference>
<dbReference type="GO" id="GO:0004775">
    <property type="term" value="F:succinate-CoA ligase (ADP-forming) activity"/>
    <property type="evidence" value="ECO:0007669"/>
    <property type="project" value="UniProtKB-UniRule"/>
</dbReference>
<dbReference type="UniPathway" id="UPA00223">
    <property type="reaction ID" value="UER00999"/>
</dbReference>
<evidence type="ECO:0000259" key="9">
    <source>
        <dbReference type="PROSITE" id="PS50975"/>
    </source>
</evidence>
<dbReference type="Proteomes" id="UP000515806">
    <property type="component" value="Chromosome"/>
</dbReference>
<accession>A0A7G9QJI0</accession>
<keyword evidence="4 7" id="KW-0479">Metal-binding</keyword>
<comment type="catalytic activity">
    <reaction evidence="7">
        <text>GTP + succinate + CoA = succinyl-CoA + GDP + phosphate</text>
        <dbReference type="Rhea" id="RHEA:22120"/>
        <dbReference type="ChEBI" id="CHEBI:30031"/>
        <dbReference type="ChEBI" id="CHEBI:37565"/>
        <dbReference type="ChEBI" id="CHEBI:43474"/>
        <dbReference type="ChEBI" id="CHEBI:57287"/>
        <dbReference type="ChEBI" id="CHEBI:57292"/>
        <dbReference type="ChEBI" id="CHEBI:58189"/>
    </reaction>
</comment>
<dbReference type="FunFam" id="3.30.1490.20:FF:000002">
    <property type="entry name" value="Succinate--CoA ligase [ADP-forming] subunit beta"/>
    <property type="match status" value="1"/>
</dbReference>
<feature type="binding site" evidence="7">
    <location>
        <position position="116"/>
    </location>
    <ligand>
        <name>ATP</name>
        <dbReference type="ChEBI" id="CHEBI:30616"/>
    </ligand>
</feature>
<evidence type="ECO:0000256" key="5">
    <source>
        <dbReference type="ARBA" id="ARBA00022741"/>
    </source>
</evidence>
<comment type="catalytic activity">
    <reaction evidence="7">
        <text>succinate + ATP + CoA = succinyl-CoA + ADP + phosphate</text>
        <dbReference type="Rhea" id="RHEA:17661"/>
        <dbReference type="ChEBI" id="CHEBI:30031"/>
        <dbReference type="ChEBI" id="CHEBI:30616"/>
        <dbReference type="ChEBI" id="CHEBI:43474"/>
        <dbReference type="ChEBI" id="CHEBI:57287"/>
        <dbReference type="ChEBI" id="CHEBI:57292"/>
        <dbReference type="ChEBI" id="CHEBI:456216"/>
        <dbReference type="EC" id="6.2.1.5"/>
    </reaction>
</comment>
<dbReference type="InterPro" id="IPR005809">
    <property type="entry name" value="Succ_CoA_ligase-like_bsu"/>
</dbReference>
<comment type="cofactor">
    <cofactor evidence="7">
        <name>Mg(2+)</name>
        <dbReference type="ChEBI" id="CHEBI:18420"/>
    </cofactor>
    <text evidence="7">Binds 1 Mg(2+) ion per subunit.</text>
</comment>
<evidence type="ECO:0000256" key="2">
    <source>
        <dbReference type="ARBA" id="ARBA00022532"/>
    </source>
</evidence>
<dbReference type="FunFam" id="3.30.470.20:FF:000002">
    <property type="entry name" value="Succinate--CoA ligase [ADP-forming] subunit beta"/>
    <property type="match status" value="1"/>
</dbReference>
<dbReference type="GO" id="GO:0042709">
    <property type="term" value="C:succinate-CoA ligase complex"/>
    <property type="evidence" value="ECO:0007669"/>
    <property type="project" value="TreeGrafter"/>
</dbReference>
<keyword evidence="5 7" id="KW-0547">Nucleotide-binding</keyword>
<protein>
    <recommendedName>
        <fullName evidence="7">Succinate--CoA ligase [ADP-forming] subunit beta</fullName>
        <ecNumber evidence="7">6.2.1.5</ecNumber>
    </recommendedName>
    <alternativeName>
        <fullName evidence="7">Succinyl-CoA synthetase subunit beta</fullName>
        <shortName evidence="7">SCS-beta</shortName>
    </alternativeName>
</protein>
<dbReference type="NCBIfam" id="NF001913">
    <property type="entry name" value="PRK00696.1"/>
    <property type="match status" value="1"/>
</dbReference>
<dbReference type="InterPro" id="IPR017866">
    <property type="entry name" value="Succ-CoA_synthase_bsu_CS"/>
</dbReference>
<dbReference type="InterPro" id="IPR005811">
    <property type="entry name" value="SUCC_ACL_C"/>
</dbReference>
<dbReference type="GO" id="GO:0005829">
    <property type="term" value="C:cytosol"/>
    <property type="evidence" value="ECO:0007669"/>
    <property type="project" value="TreeGrafter"/>
</dbReference>
<proteinExistence type="inferred from homology"/>
<dbReference type="AlphaFoldDB" id="A0A7G9QJI0"/>
<dbReference type="Gene3D" id="3.40.50.261">
    <property type="entry name" value="Succinyl-CoA synthetase domains"/>
    <property type="match status" value="1"/>
</dbReference>
<gene>
    <name evidence="7 10" type="primary">sucC</name>
    <name evidence="10" type="ORF">H9L23_05225</name>
</gene>
<dbReference type="InterPro" id="IPR016102">
    <property type="entry name" value="Succinyl-CoA_synth-like"/>
</dbReference>
<keyword evidence="7 8" id="KW-0067">ATP-binding</keyword>
<feature type="binding site" evidence="7">
    <location>
        <position position="273"/>
    </location>
    <ligand>
        <name>substrate</name>
        <note>ligand shared with subunit alpha</note>
    </ligand>
</feature>
<dbReference type="GO" id="GO:0000287">
    <property type="term" value="F:magnesium ion binding"/>
    <property type="evidence" value="ECO:0007669"/>
    <property type="project" value="UniProtKB-UniRule"/>
</dbReference>
<dbReference type="KEGG" id="proe:H9L23_05225"/>
<dbReference type="GO" id="GO:0006104">
    <property type="term" value="P:succinyl-CoA metabolic process"/>
    <property type="evidence" value="ECO:0007669"/>
    <property type="project" value="TreeGrafter"/>
</dbReference>
<evidence type="ECO:0000313" key="10">
    <source>
        <dbReference type="EMBL" id="QNN43505.1"/>
    </source>
</evidence>
<dbReference type="Gene3D" id="3.30.470.20">
    <property type="entry name" value="ATP-grasp fold, B domain"/>
    <property type="match status" value="1"/>
</dbReference>